<evidence type="ECO:0000259" key="6">
    <source>
        <dbReference type="Pfam" id="PF08540"/>
    </source>
</evidence>
<feature type="domain" description="Hydroxymethylglutaryl-coenzyme A synthase C-terminal" evidence="6">
    <location>
        <begin position="178"/>
        <end position="248"/>
    </location>
</feature>
<feature type="binding site" evidence="4">
    <location>
        <position position="143"/>
    </location>
    <ligand>
        <name>(3S)-3-hydroxy-3-methylglutaryl-CoA</name>
        <dbReference type="ChEBI" id="CHEBI:43074"/>
    </ligand>
</feature>
<evidence type="ECO:0000256" key="2">
    <source>
        <dbReference type="ARBA" id="ARBA00022679"/>
    </source>
</evidence>
<dbReference type="Pfam" id="PF01154">
    <property type="entry name" value="HMG_CoA_synt_N"/>
    <property type="match status" value="1"/>
</dbReference>
<reference evidence="7 8" key="1">
    <citation type="submission" date="2018-01" db="EMBL/GenBank/DDBJ databases">
        <title>Whole genome sequence of Melissococcus plutonius DAT561.</title>
        <authorList>
            <person name="Okumura K."/>
            <person name="Takamatsu D."/>
            <person name="Okura M."/>
        </authorList>
    </citation>
    <scope>NUCLEOTIDE SEQUENCE [LARGE SCALE GENOMIC DNA]</scope>
    <source>
        <strain evidence="7 8">DAT561</strain>
        <plasmid evidence="8">pmp1 dat561 dna</plasmid>
    </source>
</reference>
<dbReference type="CDD" id="cd00827">
    <property type="entry name" value="init_cond_enzymes"/>
    <property type="match status" value="1"/>
</dbReference>
<protein>
    <submittedName>
        <fullName evidence="7">Hydroxymethylglutaryl-CoA synthase</fullName>
        <ecNumber evidence="7">2.3.3.10</ecNumber>
    </submittedName>
</protein>
<dbReference type="NCBIfam" id="TIGR01835">
    <property type="entry name" value="HMG-CoA-S_prok"/>
    <property type="match status" value="1"/>
</dbReference>
<evidence type="ECO:0000256" key="3">
    <source>
        <dbReference type="PIRSR" id="PIRSR611554-1"/>
    </source>
</evidence>
<dbReference type="AlphaFoldDB" id="A0A2Z5Y4E9"/>
<keyword evidence="7" id="KW-0614">Plasmid</keyword>
<dbReference type="PANTHER" id="PTHR43323">
    <property type="entry name" value="3-HYDROXY-3-METHYLGLUTARYL COENZYME A SYNTHASE"/>
    <property type="match status" value="1"/>
</dbReference>
<dbReference type="Pfam" id="PF08540">
    <property type="entry name" value="HMG_CoA_synt_C"/>
    <property type="match status" value="2"/>
</dbReference>
<dbReference type="EC" id="2.3.3.10" evidence="7"/>
<dbReference type="PANTHER" id="PTHR43323:SF2">
    <property type="entry name" value="HYDROXYMETHYLGLUTARYL-COA SYNTHASE"/>
    <property type="match status" value="1"/>
</dbReference>
<evidence type="ECO:0000313" key="8">
    <source>
        <dbReference type="Proteomes" id="UP000269226"/>
    </source>
</evidence>
<dbReference type="InterPro" id="IPR013746">
    <property type="entry name" value="HMG_CoA_synt_C_dom"/>
</dbReference>
<feature type="binding site" evidence="4">
    <location>
        <position position="242"/>
    </location>
    <ligand>
        <name>(3S)-3-hydroxy-3-methylglutaryl-CoA</name>
        <dbReference type="ChEBI" id="CHEBI:43074"/>
    </ligand>
</feature>
<dbReference type="InterPro" id="IPR016039">
    <property type="entry name" value="Thiolase-like"/>
</dbReference>
<sequence length="386" mass="43704">MKIGIDKISFHVPNYYLDMAELANARNTDPDKFHIGLGQDKMSVIPKTQDIVTLGASAAKKILSDEDKQTIDMVIVGTESGIDFSKSSAVIIHRLLGIQPFARSFEIKHACYGGTAALQQAYNYIACHPQRKVLVITTDIAKYGLKTAGEPTQGCGAVAMLISADPCLLTFMNDSVFYSEDIYDFWRPVGHHYPLVDGQLSNEVYINSFVKVWKQNLKQNQLQPSDYIALTFHLPYTKMGKKALKAIFPEISENDQERFQHYYEQSTIYSRQTGNLYTGSLYLGLISLLDNSQTLQAGDRIGLFSYGSGAVSEFFSMELVEGYEKYLMTNEHQALLDNRQSLSITDYEKIFEDVLPQDENEYLFNDTTLFAIQKMMGNIRYYKIDD</sequence>
<dbReference type="RefSeq" id="WP_014868583.1">
    <property type="nucleotide sequence ID" value="NZ_AP018493.1"/>
</dbReference>
<evidence type="ECO:0000256" key="4">
    <source>
        <dbReference type="PIRSR" id="PIRSR611554-2"/>
    </source>
</evidence>
<dbReference type="GO" id="GO:0004421">
    <property type="term" value="F:hydroxymethylglutaryl-CoA synthase activity"/>
    <property type="evidence" value="ECO:0007669"/>
    <property type="project" value="UniProtKB-EC"/>
</dbReference>
<gene>
    <name evidence="7" type="ORF">DAT561_p1080</name>
</gene>
<keyword evidence="7" id="KW-0012">Acyltransferase</keyword>
<feature type="active site" description="Proton donor/acceptor" evidence="3">
    <location>
        <position position="79"/>
    </location>
</feature>
<evidence type="ECO:0000259" key="5">
    <source>
        <dbReference type="Pfam" id="PF01154"/>
    </source>
</evidence>
<feature type="domain" description="Hydroxymethylglutaryl-coenzyme A synthase C-terminal" evidence="6">
    <location>
        <begin position="255"/>
        <end position="352"/>
    </location>
</feature>
<feature type="binding site" evidence="4">
    <location>
        <position position="275"/>
    </location>
    <ligand>
        <name>(3S)-3-hydroxy-3-methylglutaryl-CoA</name>
        <dbReference type="ChEBI" id="CHEBI:43074"/>
    </ligand>
</feature>
<dbReference type="InterPro" id="IPR011554">
    <property type="entry name" value="HMG_CoA_synthase_prok"/>
</dbReference>
<accession>A0A2Z5Y4E9</accession>
<dbReference type="InterPro" id="IPR013528">
    <property type="entry name" value="HMG_CoA_synth_N"/>
</dbReference>
<evidence type="ECO:0000256" key="1">
    <source>
        <dbReference type="ARBA" id="ARBA00007061"/>
    </source>
</evidence>
<feature type="active site" description="Acyl-thioester intermediate" evidence="3">
    <location>
        <position position="111"/>
    </location>
</feature>
<feature type="active site" description="Proton donor/acceptor" evidence="3">
    <location>
        <position position="233"/>
    </location>
</feature>
<dbReference type="SUPFAM" id="SSF53901">
    <property type="entry name" value="Thiolase-like"/>
    <property type="match status" value="2"/>
</dbReference>
<comment type="similarity">
    <text evidence="1">Belongs to the thiolase-like superfamily. HMG-CoA synthase family.</text>
</comment>
<dbReference type="GO" id="GO:0006084">
    <property type="term" value="P:acetyl-CoA metabolic process"/>
    <property type="evidence" value="ECO:0007669"/>
    <property type="project" value="InterPro"/>
</dbReference>
<dbReference type="Proteomes" id="UP000269226">
    <property type="component" value="Plasmid pMP1"/>
</dbReference>
<dbReference type="EMBL" id="AP018493">
    <property type="protein sequence ID" value="BBC61782.1"/>
    <property type="molecule type" value="Genomic_DNA"/>
</dbReference>
<geneLocation type="plasmid" evidence="8">
    <name>pmp1 dat561 dna</name>
</geneLocation>
<evidence type="ECO:0000313" key="7">
    <source>
        <dbReference type="EMBL" id="BBC61782.1"/>
    </source>
</evidence>
<name>A0A2Z5Y4E9_9ENTE</name>
<dbReference type="Gene3D" id="3.40.47.10">
    <property type="match status" value="2"/>
</dbReference>
<feature type="binding site" evidence="4">
    <location>
        <position position="29"/>
    </location>
    <ligand>
        <name>(3S)-3-hydroxy-3-methylglutaryl-CoA</name>
        <dbReference type="ChEBI" id="CHEBI:43074"/>
    </ligand>
</feature>
<organism evidence="7 8">
    <name type="scientific">Melissococcus plutonius</name>
    <dbReference type="NCBI Taxonomy" id="33970"/>
    <lineage>
        <taxon>Bacteria</taxon>
        <taxon>Bacillati</taxon>
        <taxon>Bacillota</taxon>
        <taxon>Bacilli</taxon>
        <taxon>Lactobacillales</taxon>
        <taxon>Enterococcaceae</taxon>
        <taxon>Melissococcus</taxon>
    </lineage>
</organism>
<dbReference type="GeneID" id="39499584"/>
<feature type="domain" description="Hydroxymethylglutaryl-coenzyme A synthase N-terminal" evidence="5">
    <location>
        <begin position="2"/>
        <end position="165"/>
    </location>
</feature>
<proteinExistence type="inferred from homology"/>
<keyword evidence="2 7" id="KW-0808">Transferase</keyword>